<comment type="caution">
    <text evidence="5">The sequence shown here is derived from an EMBL/GenBank/DDBJ whole genome shotgun (WGS) entry which is preliminary data.</text>
</comment>
<dbReference type="GO" id="GO:0006355">
    <property type="term" value="P:regulation of DNA-templated transcription"/>
    <property type="evidence" value="ECO:0007669"/>
    <property type="project" value="InterPro"/>
</dbReference>
<dbReference type="InterPro" id="IPR016032">
    <property type="entry name" value="Sig_transdc_resp-reg_C-effctor"/>
</dbReference>
<keyword evidence="1 2" id="KW-0238">DNA-binding</keyword>
<dbReference type="AlphaFoldDB" id="A0AAE3YMW5"/>
<dbReference type="GO" id="GO:0003677">
    <property type="term" value="F:DNA binding"/>
    <property type="evidence" value="ECO:0007669"/>
    <property type="project" value="UniProtKB-UniRule"/>
</dbReference>
<feature type="region of interest" description="Disordered" evidence="3">
    <location>
        <begin position="62"/>
        <end position="103"/>
    </location>
</feature>
<evidence type="ECO:0000256" key="2">
    <source>
        <dbReference type="PROSITE-ProRule" id="PRU01091"/>
    </source>
</evidence>
<dbReference type="RefSeq" id="WP_310368532.1">
    <property type="nucleotide sequence ID" value="NZ_JAVDYB010000001.1"/>
</dbReference>
<dbReference type="EMBL" id="JAVDYB010000001">
    <property type="protein sequence ID" value="MDR7276425.1"/>
    <property type="molecule type" value="Genomic_DNA"/>
</dbReference>
<evidence type="ECO:0000259" key="4">
    <source>
        <dbReference type="PROSITE" id="PS51755"/>
    </source>
</evidence>
<reference evidence="5" key="1">
    <citation type="submission" date="2023-07" db="EMBL/GenBank/DDBJ databases">
        <title>Sequencing the genomes of 1000 actinobacteria strains.</title>
        <authorList>
            <person name="Klenk H.-P."/>
        </authorList>
    </citation>
    <scope>NUCLEOTIDE SEQUENCE</scope>
    <source>
        <strain evidence="5">DSM 44707</strain>
    </source>
</reference>
<proteinExistence type="predicted"/>
<dbReference type="Gene3D" id="1.10.10.10">
    <property type="entry name" value="Winged helix-like DNA-binding domain superfamily/Winged helix DNA-binding domain"/>
    <property type="match status" value="1"/>
</dbReference>
<protein>
    <recommendedName>
        <fullName evidence="4">OmpR/PhoB-type domain-containing protein</fullName>
    </recommendedName>
</protein>
<feature type="compositionally biased region" description="Basic and acidic residues" evidence="3">
    <location>
        <begin position="73"/>
        <end position="82"/>
    </location>
</feature>
<dbReference type="CDD" id="cd00383">
    <property type="entry name" value="trans_reg_C"/>
    <property type="match status" value="1"/>
</dbReference>
<feature type="DNA-binding region" description="OmpR/PhoB-type" evidence="2">
    <location>
        <begin position="96"/>
        <end position="199"/>
    </location>
</feature>
<organism evidence="5 6">
    <name type="scientific">Catenuloplanes atrovinosus</name>
    <dbReference type="NCBI Taxonomy" id="137266"/>
    <lineage>
        <taxon>Bacteria</taxon>
        <taxon>Bacillati</taxon>
        <taxon>Actinomycetota</taxon>
        <taxon>Actinomycetes</taxon>
        <taxon>Micromonosporales</taxon>
        <taxon>Micromonosporaceae</taxon>
        <taxon>Catenuloplanes</taxon>
    </lineage>
</organism>
<feature type="domain" description="OmpR/PhoB-type" evidence="4">
    <location>
        <begin position="96"/>
        <end position="199"/>
    </location>
</feature>
<dbReference type="GO" id="GO:0000160">
    <property type="term" value="P:phosphorelay signal transduction system"/>
    <property type="evidence" value="ECO:0007669"/>
    <property type="project" value="InterPro"/>
</dbReference>
<accession>A0AAE3YMW5</accession>
<keyword evidence="6" id="KW-1185">Reference proteome</keyword>
<dbReference type="InterPro" id="IPR036388">
    <property type="entry name" value="WH-like_DNA-bd_sf"/>
</dbReference>
<dbReference type="PROSITE" id="PS51755">
    <property type="entry name" value="OMPR_PHOB"/>
    <property type="match status" value="1"/>
</dbReference>
<dbReference type="InterPro" id="IPR001867">
    <property type="entry name" value="OmpR/PhoB-type_DNA-bd"/>
</dbReference>
<sequence>MADIPVTSLTIGIAATPDDRRRLARLLGDTEAFLIVSSVDQARQFLDIVGSPEATVVTVSSAASPATPLDAEAADRADRADLADGPTPAVAPAPLPGARTRAPEDSLTLRVDSDRRVLRWRDREVGLTPLEHDFLRCLVASPGQVWTYKRLHLEVWGNEHLGRGSDLHSVVRRIRRKLTWLGTSARIQSVRGVGFRYASH</sequence>
<dbReference type="Pfam" id="PF00486">
    <property type="entry name" value="Trans_reg_C"/>
    <property type="match status" value="1"/>
</dbReference>
<dbReference type="Proteomes" id="UP001183643">
    <property type="component" value="Unassembled WGS sequence"/>
</dbReference>
<evidence type="ECO:0000313" key="6">
    <source>
        <dbReference type="Proteomes" id="UP001183643"/>
    </source>
</evidence>
<name>A0AAE3YMW5_9ACTN</name>
<evidence type="ECO:0000256" key="3">
    <source>
        <dbReference type="SAM" id="MobiDB-lite"/>
    </source>
</evidence>
<dbReference type="SMART" id="SM00862">
    <property type="entry name" value="Trans_reg_C"/>
    <property type="match status" value="1"/>
</dbReference>
<gene>
    <name evidence="5" type="ORF">J2S41_003203</name>
</gene>
<evidence type="ECO:0000256" key="1">
    <source>
        <dbReference type="ARBA" id="ARBA00023125"/>
    </source>
</evidence>
<dbReference type="SUPFAM" id="SSF46894">
    <property type="entry name" value="C-terminal effector domain of the bipartite response regulators"/>
    <property type="match status" value="1"/>
</dbReference>
<evidence type="ECO:0000313" key="5">
    <source>
        <dbReference type="EMBL" id="MDR7276425.1"/>
    </source>
</evidence>